<dbReference type="PANTHER" id="PTHR38100">
    <property type="entry name" value="HIGH FREQUENCY LYSOGENIZATION PROTEIN HFLD"/>
    <property type="match status" value="1"/>
</dbReference>
<keyword evidence="1 4" id="KW-1003">Cell membrane</keyword>
<evidence type="ECO:0000256" key="1">
    <source>
        <dbReference type="ARBA" id="ARBA00022475"/>
    </source>
</evidence>
<dbReference type="OrthoDB" id="9788031at2"/>
<dbReference type="NCBIfam" id="NF001246">
    <property type="entry name" value="PRK00218.1-2"/>
    <property type="match status" value="1"/>
</dbReference>
<sequence>MEPNQRNRVIALAALFQAASLVKDVAWNGRCDADDFRTMVGSLFSFEAADIDGIYGNVHRLRRGLQALANQLEAGGRGGDMELTRYAVGLLFLERKLMKQPEMVNRVREGIQAAERQRDYFDDMTHPSVISALAQTYQDTISELGPRIMVQGEQAHLSNEDNASRIRTLLLSGIRAAVLWRQAGGSRWRLLFFRGSLLREARAILAH</sequence>
<evidence type="ECO:0000313" key="5">
    <source>
        <dbReference type="EMBL" id="OOG21204.1"/>
    </source>
</evidence>
<evidence type="ECO:0000256" key="3">
    <source>
        <dbReference type="ARBA" id="ARBA00023136"/>
    </source>
</evidence>
<dbReference type="RefSeq" id="WP_077280243.1">
    <property type="nucleotide sequence ID" value="NZ_MVBK01000135.1"/>
</dbReference>
<evidence type="ECO:0000256" key="4">
    <source>
        <dbReference type="HAMAP-Rule" id="MF_00695"/>
    </source>
</evidence>
<evidence type="ECO:0000256" key="2">
    <source>
        <dbReference type="ARBA" id="ARBA00022490"/>
    </source>
</evidence>
<proteinExistence type="inferred from homology"/>
<dbReference type="GO" id="GO:0005737">
    <property type="term" value="C:cytoplasm"/>
    <property type="evidence" value="ECO:0007669"/>
    <property type="project" value="UniProtKB-SubCell"/>
</dbReference>
<dbReference type="STRING" id="108003.B1C78_16515"/>
<comment type="similarity">
    <text evidence="4">Belongs to the HflD family.</text>
</comment>
<keyword evidence="2 4" id="KW-0963">Cytoplasm</keyword>
<keyword evidence="6" id="KW-1185">Reference proteome</keyword>
<dbReference type="Pfam" id="PF04356">
    <property type="entry name" value="DUF489"/>
    <property type="match status" value="1"/>
</dbReference>
<dbReference type="EMBL" id="MVBK01000135">
    <property type="protein sequence ID" value="OOG21204.1"/>
    <property type="molecule type" value="Genomic_DNA"/>
</dbReference>
<dbReference type="PANTHER" id="PTHR38100:SF1">
    <property type="entry name" value="HIGH FREQUENCY LYSOGENIZATION PROTEIN HFLD"/>
    <property type="match status" value="1"/>
</dbReference>
<organism evidence="5 6">
    <name type="scientific">Thioalkalivibrio denitrificans</name>
    <dbReference type="NCBI Taxonomy" id="108003"/>
    <lineage>
        <taxon>Bacteria</taxon>
        <taxon>Pseudomonadati</taxon>
        <taxon>Pseudomonadota</taxon>
        <taxon>Gammaproteobacteria</taxon>
        <taxon>Chromatiales</taxon>
        <taxon>Ectothiorhodospiraceae</taxon>
        <taxon>Thioalkalivibrio</taxon>
    </lineage>
</organism>
<dbReference type="HAMAP" id="MF_00695">
    <property type="entry name" value="HflD_protein"/>
    <property type="match status" value="1"/>
</dbReference>
<gene>
    <name evidence="4" type="primary">hflD</name>
    <name evidence="5" type="ORF">B1C78_16515</name>
</gene>
<comment type="subcellular location">
    <subcellularLocation>
        <location evidence="4">Cytoplasm</location>
    </subcellularLocation>
    <subcellularLocation>
        <location evidence="4">Cell membrane</location>
        <topology evidence="4">Peripheral membrane protein</topology>
        <orientation evidence="4">Cytoplasmic side</orientation>
    </subcellularLocation>
</comment>
<keyword evidence="3 4" id="KW-0472">Membrane</keyword>
<evidence type="ECO:0000313" key="6">
    <source>
        <dbReference type="Proteomes" id="UP000189462"/>
    </source>
</evidence>
<dbReference type="Gene3D" id="1.10.3890.10">
    <property type="entry name" value="HflD-like"/>
    <property type="match status" value="1"/>
</dbReference>
<dbReference type="Proteomes" id="UP000189462">
    <property type="component" value="Unassembled WGS sequence"/>
</dbReference>
<protein>
    <recommendedName>
        <fullName evidence="4">High frequency lysogenization protein HflD homolog</fullName>
    </recommendedName>
</protein>
<reference evidence="5 6" key="1">
    <citation type="submission" date="2017-02" db="EMBL/GenBank/DDBJ databases">
        <title>Genomic diversity within the haloalkaliphilic genus Thioalkalivibrio.</title>
        <authorList>
            <person name="Ahn A.-C."/>
            <person name="Meier-Kolthoff J."/>
            <person name="Overmars L."/>
            <person name="Richter M."/>
            <person name="Woyke T."/>
            <person name="Sorokin D.Y."/>
            <person name="Muyzer G."/>
        </authorList>
    </citation>
    <scope>NUCLEOTIDE SEQUENCE [LARGE SCALE GENOMIC DNA]</scope>
    <source>
        <strain evidence="5 6">ALJD</strain>
    </source>
</reference>
<dbReference type="SUPFAM" id="SSF101322">
    <property type="entry name" value="YcfC-like"/>
    <property type="match status" value="1"/>
</dbReference>
<name>A0A1V3N817_9GAMM</name>
<dbReference type="InterPro" id="IPR035932">
    <property type="entry name" value="HflD-like_sf"/>
</dbReference>
<dbReference type="InterPro" id="IPR007451">
    <property type="entry name" value="HflD"/>
</dbReference>
<comment type="caution">
    <text evidence="5">The sequence shown here is derived from an EMBL/GenBank/DDBJ whole genome shotgun (WGS) entry which is preliminary data.</text>
</comment>
<accession>A0A1V3N817</accession>
<dbReference type="GO" id="GO:0005886">
    <property type="term" value="C:plasma membrane"/>
    <property type="evidence" value="ECO:0007669"/>
    <property type="project" value="UniProtKB-SubCell"/>
</dbReference>
<dbReference type="AlphaFoldDB" id="A0A1V3N817"/>